<evidence type="ECO:0000313" key="3">
    <source>
        <dbReference type="Proteomes" id="UP000321926"/>
    </source>
</evidence>
<dbReference type="Proteomes" id="UP000321926">
    <property type="component" value="Unassembled WGS sequence"/>
</dbReference>
<dbReference type="RefSeq" id="WP_147923552.1">
    <property type="nucleotide sequence ID" value="NZ_VRTY01000102.1"/>
</dbReference>
<proteinExistence type="predicted"/>
<evidence type="ECO:0000256" key="1">
    <source>
        <dbReference type="SAM" id="SignalP"/>
    </source>
</evidence>
<feature type="chain" id="PRO_5023013858" description="TerB family tellurite resistance protein" evidence="1">
    <location>
        <begin position="19"/>
        <end position="213"/>
    </location>
</feature>
<keyword evidence="3" id="KW-1185">Reference proteome</keyword>
<sequence length="213" mass="24304">MKLLLFSLLLLTGLSSRAQTFDEWFRQRKTKREYLVQQIAALQAYAGTLRQGYEIARYGINTVQHIKNGDLGLHQAFFGSLQKVNPTIASSARVADILSLQVAIIRRFGQTLQALRKDNLLLEAELAYLEQVKAKVLEACYQDLEALWLVLSANQLEMKDEERFRQLEALHAALLDKHQFTQAFLQEAQALALQRAKEKREAETGKRLHGIPQ</sequence>
<feature type="signal peptide" evidence="1">
    <location>
        <begin position="1"/>
        <end position="18"/>
    </location>
</feature>
<dbReference type="EMBL" id="VRTY01000102">
    <property type="protein sequence ID" value="TXK31129.1"/>
    <property type="molecule type" value="Genomic_DNA"/>
</dbReference>
<organism evidence="2 3">
    <name type="scientific">Pontibacter qinzhouensis</name>
    <dbReference type="NCBI Taxonomy" id="2603253"/>
    <lineage>
        <taxon>Bacteria</taxon>
        <taxon>Pseudomonadati</taxon>
        <taxon>Bacteroidota</taxon>
        <taxon>Cytophagia</taxon>
        <taxon>Cytophagales</taxon>
        <taxon>Hymenobacteraceae</taxon>
        <taxon>Pontibacter</taxon>
    </lineage>
</organism>
<dbReference type="AlphaFoldDB" id="A0A5C8J567"/>
<dbReference type="OrthoDB" id="673795at2"/>
<gene>
    <name evidence="2" type="ORF">FVR03_20020</name>
</gene>
<evidence type="ECO:0000313" key="2">
    <source>
        <dbReference type="EMBL" id="TXK31129.1"/>
    </source>
</evidence>
<name>A0A5C8J567_9BACT</name>
<reference evidence="2 3" key="1">
    <citation type="submission" date="2019-08" db="EMBL/GenBank/DDBJ databases">
        <authorList>
            <person name="Shi S."/>
        </authorList>
    </citation>
    <scope>NUCLEOTIDE SEQUENCE [LARGE SCALE GENOMIC DNA]</scope>
    <source>
        <strain evidence="2 3">GY10130</strain>
    </source>
</reference>
<protein>
    <recommendedName>
        <fullName evidence="4">TerB family tellurite resistance protein</fullName>
    </recommendedName>
</protein>
<comment type="caution">
    <text evidence="2">The sequence shown here is derived from an EMBL/GenBank/DDBJ whole genome shotgun (WGS) entry which is preliminary data.</text>
</comment>
<accession>A0A5C8J567</accession>
<keyword evidence="1" id="KW-0732">Signal</keyword>
<evidence type="ECO:0008006" key="4">
    <source>
        <dbReference type="Google" id="ProtNLM"/>
    </source>
</evidence>